<keyword evidence="1" id="KW-0813">Transport</keyword>
<sequence length="283" mass="32941">MNAVEFHSVTKKRKDFTIENLNMTIPSGYVTGFIGPNGSGKTSTIQMMMDILQIDDGDIQLFGTSHKNHTIKQKIGFVYDDLYMYEEFTIVKMKKFIAPLYESWNEELFQKHFTRFELPLKKKINKFSKGMKMKTSLLFALSHEPEFIVMDEPTAGLDPIFRRELLDLLQELMVRENQTIFLSTHITTDLDRIADYIIFIYKGKIALQKSMEEINQNFHIIKGNKDLIDADTKGIFSGIQMNHVGFTGLFEGDLSIFEDYENELVIEKATLEDIMYYMTRKEN</sequence>
<keyword evidence="2" id="KW-0547">Nucleotide-binding</keyword>
<evidence type="ECO:0000256" key="1">
    <source>
        <dbReference type="ARBA" id="ARBA00022448"/>
    </source>
</evidence>
<reference evidence="5 6" key="1">
    <citation type="submission" date="2016-11" db="EMBL/GenBank/DDBJ databases">
        <authorList>
            <person name="Jaros S."/>
            <person name="Januszkiewicz K."/>
            <person name="Wedrychowicz H."/>
        </authorList>
    </citation>
    <scope>NUCLEOTIDE SEQUENCE [LARGE SCALE GENOMIC DNA]</scope>
    <source>
        <strain evidence="5 6">IBRC-M 10683</strain>
    </source>
</reference>
<dbReference type="GO" id="GO:0016887">
    <property type="term" value="F:ATP hydrolysis activity"/>
    <property type="evidence" value="ECO:0007669"/>
    <property type="project" value="InterPro"/>
</dbReference>
<dbReference type="SUPFAM" id="SSF52540">
    <property type="entry name" value="P-loop containing nucleoside triphosphate hydrolases"/>
    <property type="match status" value="1"/>
</dbReference>
<dbReference type="STRING" id="930117.SAMN05216225_10339"/>
<dbReference type="PANTHER" id="PTHR42939">
    <property type="entry name" value="ABC TRANSPORTER ATP-BINDING PROTEIN ALBC-RELATED"/>
    <property type="match status" value="1"/>
</dbReference>
<dbReference type="PROSITE" id="PS50893">
    <property type="entry name" value="ABC_TRANSPORTER_2"/>
    <property type="match status" value="1"/>
</dbReference>
<dbReference type="Proteomes" id="UP000183988">
    <property type="component" value="Unassembled WGS sequence"/>
</dbReference>
<dbReference type="GO" id="GO:0005524">
    <property type="term" value="F:ATP binding"/>
    <property type="evidence" value="ECO:0007669"/>
    <property type="project" value="UniProtKB-KW"/>
</dbReference>
<dbReference type="OrthoDB" id="9804819at2"/>
<dbReference type="Pfam" id="PF00005">
    <property type="entry name" value="ABC_tran"/>
    <property type="match status" value="1"/>
</dbReference>
<evidence type="ECO:0000313" key="6">
    <source>
        <dbReference type="Proteomes" id="UP000183988"/>
    </source>
</evidence>
<dbReference type="InterPro" id="IPR027417">
    <property type="entry name" value="P-loop_NTPase"/>
</dbReference>
<protein>
    <submittedName>
        <fullName evidence="5">ABC-2 type transport system ATP-binding protein</fullName>
    </submittedName>
</protein>
<keyword evidence="3 5" id="KW-0067">ATP-binding</keyword>
<dbReference type="PANTHER" id="PTHR42939:SF3">
    <property type="entry name" value="ABC TRANSPORTER ATP-BINDING COMPONENT"/>
    <property type="match status" value="1"/>
</dbReference>
<dbReference type="AlphaFoldDB" id="A0A1M5JSS3"/>
<dbReference type="SMART" id="SM00382">
    <property type="entry name" value="AAA"/>
    <property type="match status" value="1"/>
</dbReference>
<name>A0A1M5JSS3_9BACI</name>
<dbReference type="InterPro" id="IPR003439">
    <property type="entry name" value="ABC_transporter-like_ATP-bd"/>
</dbReference>
<dbReference type="RefSeq" id="WP_072891232.1">
    <property type="nucleotide sequence ID" value="NZ_FQVW01000033.1"/>
</dbReference>
<evidence type="ECO:0000256" key="2">
    <source>
        <dbReference type="ARBA" id="ARBA00022741"/>
    </source>
</evidence>
<evidence type="ECO:0000313" key="5">
    <source>
        <dbReference type="EMBL" id="SHG43340.1"/>
    </source>
</evidence>
<proteinExistence type="predicted"/>
<evidence type="ECO:0000256" key="3">
    <source>
        <dbReference type="ARBA" id="ARBA00022840"/>
    </source>
</evidence>
<evidence type="ECO:0000259" key="4">
    <source>
        <dbReference type="PROSITE" id="PS50893"/>
    </source>
</evidence>
<organism evidence="5 6">
    <name type="scientific">Ornithinibacillus halophilus</name>
    <dbReference type="NCBI Taxonomy" id="930117"/>
    <lineage>
        <taxon>Bacteria</taxon>
        <taxon>Bacillati</taxon>
        <taxon>Bacillota</taxon>
        <taxon>Bacilli</taxon>
        <taxon>Bacillales</taxon>
        <taxon>Bacillaceae</taxon>
        <taxon>Ornithinibacillus</taxon>
    </lineage>
</organism>
<dbReference type="Gene3D" id="3.40.50.300">
    <property type="entry name" value="P-loop containing nucleotide triphosphate hydrolases"/>
    <property type="match status" value="1"/>
</dbReference>
<feature type="domain" description="ABC transporter" evidence="4">
    <location>
        <begin position="1"/>
        <end position="227"/>
    </location>
</feature>
<keyword evidence="6" id="KW-1185">Reference proteome</keyword>
<accession>A0A1M5JSS3</accession>
<dbReference type="InterPro" id="IPR003593">
    <property type="entry name" value="AAA+_ATPase"/>
</dbReference>
<dbReference type="CDD" id="cd03230">
    <property type="entry name" value="ABC_DR_subfamily_A"/>
    <property type="match status" value="1"/>
</dbReference>
<gene>
    <name evidence="5" type="ORF">SAMN05216225_10339</name>
</gene>
<dbReference type="EMBL" id="FQVW01000033">
    <property type="protein sequence ID" value="SHG43340.1"/>
    <property type="molecule type" value="Genomic_DNA"/>
</dbReference>
<dbReference type="InterPro" id="IPR051782">
    <property type="entry name" value="ABC_Transporter_VariousFunc"/>
</dbReference>